<keyword evidence="3" id="KW-0547">Nucleotide-binding</keyword>
<dbReference type="InterPro" id="IPR050267">
    <property type="entry name" value="Anti-sigma-factor_SerPK"/>
</dbReference>
<dbReference type="PANTHER" id="PTHR35526:SF3">
    <property type="entry name" value="ANTI-SIGMA-F FACTOR RSBW"/>
    <property type="match status" value="1"/>
</dbReference>
<dbReference type="InterPro" id="IPR003594">
    <property type="entry name" value="HATPase_dom"/>
</dbReference>
<name>A0ABV9EDZ2_9ACTN</name>
<evidence type="ECO:0000313" key="3">
    <source>
        <dbReference type="EMBL" id="MFC4587393.1"/>
    </source>
</evidence>
<dbReference type="Gene3D" id="3.30.565.10">
    <property type="entry name" value="Histidine kinase-like ATPase, C-terminal domain"/>
    <property type="match status" value="1"/>
</dbReference>
<dbReference type="SUPFAM" id="SSF55874">
    <property type="entry name" value="ATPase domain of HSP90 chaperone/DNA topoisomerase II/histidine kinase"/>
    <property type="match status" value="1"/>
</dbReference>
<proteinExistence type="predicted"/>
<keyword evidence="3" id="KW-0067">ATP-binding</keyword>
<evidence type="ECO:0000259" key="2">
    <source>
        <dbReference type="Pfam" id="PF13581"/>
    </source>
</evidence>
<evidence type="ECO:0000313" key="4">
    <source>
        <dbReference type="Proteomes" id="UP001595891"/>
    </source>
</evidence>
<dbReference type="CDD" id="cd16936">
    <property type="entry name" value="HATPase_RsbW-like"/>
    <property type="match status" value="1"/>
</dbReference>
<feature type="domain" description="Histidine kinase/HSP90-like ATPase" evidence="2">
    <location>
        <begin position="3"/>
        <end position="114"/>
    </location>
</feature>
<accession>A0ABV9EDZ2</accession>
<dbReference type="PANTHER" id="PTHR35526">
    <property type="entry name" value="ANTI-SIGMA-F FACTOR RSBW-RELATED"/>
    <property type="match status" value="1"/>
</dbReference>
<dbReference type="Proteomes" id="UP001595891">
    <property type="component" value="Unassembled WGS sequence"/>
</dbReference>
<protein>
    <submittedName>
        <fullName evidence="3">ATP-binding protein</fullName>
    </submittedName>
</protein>
<dbReference type="EMBL" id="JBHSFN010000008">
    <property type="protein sequence ID" value="MFC4587393.1"/>
    <property type="molecule type" value="Genomic_DNA"/>
</dbReference>
<dbReference type="Pfam" id="PF13581">
    <property type="entry name" value="HATPase_c_2"/>
    <property type="match status" value="1"/>
</dbReference>
<evidence type="ECO:0000256" key="1">
    <source>
        <dbReference type="ARBA" id="ARBA00022527"/>
    </source>
</evidence>
<organism evidence="3 4">
    <name type="scientific">Sphaerisporangium corydalis</name>
    <dbReference type="NCBI Taxonomy" id="1441875"/>
    <lineage>
        <taxon>Bacteria</taxon>
        <taxon>Bacillati</taxon>
        <taxon>Actinomycetota</taxon>
        <taxon>Actinomycetes</taxon>
        <taxon>Streptosporangiales</taxon>
        <taxon>Streptosporangiaceae</taxon>
        <taxon>Sphaerisporangium</taxon>
    </lineage>
</organism>
<keyword evidence="1" id="KW-0723">Serine/threonine-protein kinase</keyword>
<reference evidence="4" key="1">
    <citation type="journal article" date="2019" name="Int. J. Syst. Evol. Microbiol.">
        <title>The Global Catalogue of Microorganisms (GCM) 10K type strain sequencing project: providing services to taxonomists for standard genome sequencing and annotation.</title>
        <authorList>
            <consortium name="The Broad Institute Genomics Platform"/>
            <consortium name="The Broad Institute Genome Sequencing Center for Infectious Disease"/>
            <person name="Wu L."/>
            <person name="Ma J."/>
        </authorList>
    </citation>
    <scope>NUCLEOTIDE SEQUENCE [LARGE SCALE GENOMIC DNA]</scope>
    <source>
        <strain evidence="4">CCUG 49560</strain>
    </source>
</reference>
<comment type="caution">
    <text evidence="3">The sequence shown here is derived from an EMBL/GenBank/DDBJ whole genome shotgun (WGS) entry which is preliminary data.</text>
</comment>
<keyword evidence="4" id="KW-1185">Reference proteome</keyword>
<dbReference type="GO" id="GO:0005524">
    <property type="term" value="F:ATP binding"/>
    <property type="evidence" value="ECO:0007669"/>
    <property type="project" value="UniProtKB-KW"/>
</dbReference>
<dbReference type="RefSeq" id="WP_262841954.1">
    <property type="nucleotide sequence ID" value="NZ_JANZYP010000008.1"/>
</dbReference>
<sequence>MPATRAWARGLLATRVAGPVQDDVMLLLSEVVTNAVEHSSSGSRADGRVTVRVTLSSRFVHVEVTDAGSATSAPVARMVEAGSEGGRGLWLVDMIATAWGSRHDGKAGRTVWFQAAL</sequence>
<keyword evidence="1" id="KW-0808">Transferase</keyword>
<keyword evidence="1" id="KW-0418">Kinase</keyword>
<gene>
    <name evidence="3" type="ORF">ACFO8L_14965</name>
</gene>
<dbReference type="InterPro" id="IPR036890">
    <property type="entry name" value="HATPase_C_sf"/>
</dbReference>